<organism evidence="4">
    <name type="scientific">Dulem virus 92</name>
    <dbReference type="NCBI Taxonomy" id="3145803"/>
    <lineage>
        <taxon>Viruses</taxon>
        <taxon>Monodnaviria</taxon>
        <taxon>Sangervirae</taxon>
        <taxon>Phixviricota</taxon>
        <taxon>Malgrandaviricetes</taxon>
        <taxon>Petitvirales</taxon>
        <taxon>Microviridae</taxon>
        <taxon>Microvirus</taxon>
    </lineage>
</organism>
<name>A0AAU8B9U2_9VIRU</name>
<reference evidence="4" key="1">
    <citation type="submission" date="2024-03" db="EMBL/GenBank/DDBJ databases">
        <title>Diverse circular DNA viruses in blood, oral, and fecal samples of captive lemurs.</title>
        <authorList>
            <person name="Paietta E.N."/>
            <person name="Kraberger S."/>
            <person name="Lund M.C."/>
            <person name="Custer J.M."/>
            <person name="Vargas K.M."/>
            <person name="Ehmke E.E."/>
            <person name="Yoder A.D."/>
            <person name="Varsani A."/>
        </authorList>
    </citation>
    <scope>NUCLEOTIDE SEQUENCE</scope>
    <source>
        <strain evidence="2">Duke_21_109</strain>
        <strain evidence="3">Duke_24FF_1323</strain>
        <strain evidence="4">Duke_28FS_117</strain>
    </source>
</reference>
<feature type="region of interest" description="Disordered" evidence="1">
    <location>
        <begin position="46"/>
        <end position="115"/>
    </location>
</feature>
<accession>A0AAU8B9U2</accession>
<sequence length="115" mass="12958">MSTLNARGHEVLDTTPLERAVQVKTRSSVFDMIHAELRRAQLAASEEIKDEEDLYEDQTDFEDDSFFTSGPEGGPYEVPDDVPDRIYPPEKKKEEKTVPNVSETEKEPQTGAETA</sequence>
<proteinExistence type="predicted"/>
<evidence type="ECO:0000313" key="4">
    <source>
        <dbReference type="EMBL" id="XCD08027.1"/>
    </source>
</evidence>
<feature type="compositionally biased region" description="Basic and acidic residues" evidence="1">
    <location>
        <begin position="82"/>
        <end position="108"/>
    </location>
</feature>
<evidence type="ECO:0000313" key="2">
    <source>
        <dbReference type="EMBL" id="XCD04219.1"/>
    </source>
</evidence>
<evidence type="ECO:0000256" key="1">
    <source>
        <dbReference type="SAM" id="MobiDB-lite"/>
    </source>
</evidence>
<feature type="compositionally biased region" description="Acidic residues" evidence="1">
    <location>
        <begin position="48"/>
        <end position="65"/>
    </location>
</feature>
<evidence type="ECO:0000313" key="3">
    <source>
        <dbReference type="EMBL" id="XCD04865.1"/>
    </source>
</evidence>
<dbReference type="EMBL" id="PP511440">
    <property type="protein sequence ID" value="XCD04219.1"/>
    <property type="molecule type" value="Genomic_DNA"/>
</dbReference>
<dbReference type="EMBL" id="PP511845">
    <property type="protein sequence ID" value="XCD08027.1"/>
    <property type="molecule type" value="Genomic_DNA"/>
</dbReference>
<dbReference type="EMBL" id="PP511517">
    <property type="protein sequence ID" value="XCD04865.1"/>
    <property type="molecule type" value="Genomic_DNA"/>
</dbReference>
<protein>
    <submittedName>
        <fullName evidence="4">Uncharacterized protein</fullName>
    </submittedName>
</protein>